<gene>
    <name evidence="1" type="ORF">QFC21_005758</name>
</gene>
<evidence type="ECO:0000313" key="2">
    <source>
        <dbReference type="Proteomes" id="UP001227268"/>
    </source>
</evidence>
<organism evidence="1 2">
    <name type="scientific">Naganishia friedmannii</name>
    <dbReference type="NCBI Taxonomy" id="89922"/>
    <lineage>
        <taxon>Eukaryota</taxon>
        <taxon>Fungi</taxon>
        <taxon>Dikarya</taxon>
        <taxon>Basidiomycota</taxon>
        <taxon>Agaricomycotina</taxon>
        <taxon>Tremellomycetes</taxon>
        <taxon>Filobasidiales</taxon>
        <taxon>Filobasidiaceae</taxon>
        <taxon>Naganishia</taxon>
    </lineage>
</organism>
<reference evidence="1" key="1">
    <citation type="submission" date="2023-04" db="EMBL/GenBank/DDBJ databases">
        <title>Draft Genome sequencing of Naganishia species isolated from polar environments using Oxford Nanopore Technology.</title>
        <authorList>
            <person name="Leo P."/>
            <person name="Venkateswaran K."/>
        </authorList>
    </citation>
    <scope>NUCLEOTIDE SEQUENCE</scope>
    <source>
        <strain evidence="1">MNA-CCFEE 5423</strain>
    </source>
</reference>
<dbReference type="EMBL" id="JASBWT010000023">
    <property type="protein sequence ID" value="KAJ9094966.1"/>
    <property type="molecule type" value="Genomic_DNA"/>
</dbReference>
<sequence>MAVKAPLEMSSSSATKRRAEDELQSERTQFRKMVEGALLEREEDDVTRLVQDPQLSLPAPSVDYVPSGDQGISFSVDTLNALLPNMDGYHQGFDDPLQALLQGADLGILENFLLYHPQSSF</sequence>
<keyword evidence="2" id="KW-1185">Reference proteome</keyword>
<dbReference type="Proteomes" id="UP001227268">
    <property type="component" value="Unassembled WGS sequence"/>
</dbReference>
<accession>A0ACC2V7X8</accession>
<evidence type="ECO:0000313" key="1">
    <source>
        <dbReference type="EMBL" id="KAJ9094966.1"/>
    </source>
</evidence>
<protein>
    <submittedName>
        <fullName evidence="1">Uncharacterized protein</fullName>
    </submittedName>
</protein>
<comment type="caution">
    <text evidence="1">The sequence shown here is derived from an EMBL/GenBank/DDBJ whole genome shotgun (WGS) entry which is preliminary data.</text>
</comment>
<proteinExistence type="predicted"/>
<name>A0ACC2V7X8_9TREE</name>